<dbReference type="AlphaFoldDB" id="A0A918QTV0"/>
<sequence length="377" mass="42247">MISGAQDWAGIAIPAESGNSDIKWELVDELSDSFNYETPSGSNKGTTFNERWEDGFINPWPGFGNTTWSPNNSKVTGGNLELKATSLNGALNTNNFAAIHARSEIIYPVFIETRMKIMNSVMANAVWLLSSNSKEEIDIVEAYGSSYSESKGASRDWFARRMHLSHHTFSSSGEDYQPTDSGSWYVLPVADGQYWRNSFHRVGMYWRDPFHLEYYIDGVLVRTVSGPSVIDPNEHLGGNGLSRPETIIFSGAAQQWQVNGGVWPTVNELAVEANNIFQIDWIRTYKRVNVLSTEDHNISKFLGFNNPIKRGEHITIDSDSDINQVDLYQINGVLVKSVKNISKQQQSLSVDTLSSGMYLIRVQLHSGNWYSGKLVIE</sequence>
<comment type="similarity">
    <text evidence="1">Belongs to the glycosyl hydrolase 16 family.</text>
</comment>
<organism evidence="4 5">
    <name type="scientific">Algibacter mikhailovii</name>
    <dbReference type="NCBI Taxonomy" id="425498"/>
    <lineage>
        <taxon>Bacteria</taxon>
        <taxon>Pseudomonadati</taxon>
        <taxon>Bacteroidota</taxon>
        <taxon>Flavobacteriia</taxon>
        <taxon>Flavobacteriales</taxon>
        <taxon>Flavobacteriaceae</taxon>
        <taxon>Algibacter</taxon>
    </lineage>
</organism>
<feature type="domain" description="GH16" evidence="3">
    <location>
        <begin position="6"/>
        <end position="290"/>
    </location>
</feature>
<evidence type="ECO:0000313" key="4">
    <source>
        <dbReference type="EMBL" id="GGZ71321.1"/>
    </source>
</evidence>
<dbReference type="Pfam" id="PF00722">
    <property type="entry name" value="Glyco_hydro_16"/>
    <property type="match status" value="1"/>
</dbReference>
<dbReference type="NCBIfam" id="TIGR04183">
    <property type="entry name" value="Por_Secre_tail"/>
    <property type="match status" value="1"/>
</dbReference>
<keyword evidence="2" id="KW-0732">Signal</keyword>
<dbReference type="GO" id="GO:0005975">
    <property type="term" value="P:carbohydrate metabolic process"/>
    <property type="evidence" value="ECO:0007669"/>
    <property type="project" value="InterPro"/>
</dbReference>
<evidence type="ECO:0000259" key="3">
    <source>
        <dbReference type="PROSITE" id="PS51762"/>
    </source>
</evidence>
<accession>A0A918QTV0</accession>
<name>A0A918QTV0_9FLAO</name>
<dbReference type="PROSITE" id="PS51762">
    <property type="entry name" value="GH16_2"/>
    <property type="match status" value="1"/>
</dbReference>
<evidence type="ECO:0000256" key="2">
    <source>
        <dbReference type="ARBA" id="ARBA00022729"/>
    </source>
</evidence>
<proteinExistence type="inferred from homology"/>
<evidence type="ECO:0000313" key="5">
    <source>
        <dbReference type="Proteomes" id="UP000636004"/>
    </source>
</evidence>
<gene>
    <name evidence="4" type="ORF">GCM10007028_05710</name>
</gene>
<comment type="caution">
    <text evidence="4">The sequence shown here is derived from an EMBL/GenBank/DDBJ whole genome shotgun (WGS) entry which is preliminary data.</text>
</comment>
<dbReference type="InterPro" id="IPR013320">
    <property type="entry name" value="ConA-like_dom_sf"/>
</dbReference>
<reference evidence="4" key="1">
    <citation type="journal article" date="2014" name="Int. J. Syst. Evol. Microbiol.">
        <title>Complete genome sequence of Corynebacterium casei LMG S-19264T (=DSM 44701T), isolated from a smear-ripened cheese.</title>
        <authorList>
            <consortium name="US DOE Joint Genome Institute (JGI-PGF)"/>
            <person name="Walter F."/>
            <person name="Albersmeier A."/>
            <person name="Kalinowski J."/>
            <person name="Ruckert C."/>
        </authorList>
    </citation>
    <scope>NUCLEOTIDE SEQUENCE</scope>
    <source>
        <strain evidence="4">KCTC 12710</strain>
    </source>
</reference>
<dbReference type="InterPro" id="IPR026444">
    <property type="entry name" value="Secre_tail"/>
</dbReference>
<dbReference type="SUPFAM" id="SSF49899">
    <property type="entry name" value="Concanavalin A-like lectins/glucanases"/>
    <property type="match status" value="1"/>
</dbReference>
<keyword evidence="5" id="KW-1185">Reference proteome</keyword>
<dbReference type="Gene3D" id="2.60.120.200">
    <property type="match status" value="1"/>
</dbReference>
<dbReference type="EMBL" id="BMWZ01000001">
    <property type="protein sequence ID" value="GGZ71321.1"/>
    <property type="molecule type" value="Genomic_DNA"/>
</dbReference>
<reference evidence="4" key="2">
    <citation type="submission" date="2020-09" db="EMBL/GenBank/DDBJ databases">
        <authorList>
            <person name="Sun Q."/>
            <person name="Kim S."/>
        </authorList>
    </citation>
    <scope>NUCLEOTIDE SEQUENCE</scope>
    <source>
        <strain evidence="4">KCTC 12710</strain>
    </source>
</reference>
<protein>
    <recommendedName>
        <fullName evidence="3">GH16 domain-containing protein</fullName>
    </recommendedName>
</protein>
<dbReference type="InterPro" id="IPR000757">
    <property type="entry name" value="Beta-glucanase-like"/>
</dbReference>
<dbReference type="GO" id="GO:0004553">
    <property type="term" value="F:hydrolase activity, hydrolyzing O-glycosyl compounds"/>
    <property type="evidence" value="ECO:0007669"/>
    <property type="project" value="InterPro"/>
</dbReference>
<dbReference type="Proteomes" id="UP000636004">
    <property type="component" value="Unassembled WGS sequence"/>
</dbReference>
<evidence type="ECO:0000256" key="1">
    <source>
        <dbReference type="ARBA" id="ARBA00006865"/>
    </source>
</evidence>
<dbReference type="Pfam" id="PF18962">
    <property type="entry name" value="Por_Secre_tail"/>
    <property type="match status" value="1"/>
</dbReference>